<organism evidence="1 3">
    <name type="scientific">Laodelphax striatellus</name>
    <name type="common">Small brown planthopper</name>
    <name type="synonym">Delphax striatella</name>
    <dbReference type="NCBI Taxonomy" id="195883"/>
    <lineage>
        <taxon>Eukaryota</taxon>
        <taxon>Metazoa</taxon>
        <taxon>Ecdysozoa</taxon>
        <taxon>Arthropoda</taxon>
        <taxon>Hexapoda</taxon>
        <taxon>Insecta</taxon>
        <taxon>Pterygota</taxon>
        <taxon>Neoptera</taxon>
        <taxon>Paraneoptera</taxon>
        <taxon>Hemiptera</taxon>
        <taxon>Auchenorrhyncha</taxon>
        <taxon>Fulgoroidea</taxon>
        <taxon>Delphacidae</taxon>
        <taxon>Criomorphinae</taxon>
        <taxon>Laodelphax</taxon>
    </lineage>
</organism>
<accession>A0A482X798</accession>
<dbReference type="EMBL" id="QKKF02000662">
    <property type="protein sequence ID" value="RZF48994.1"/>
    <property type="molecule type" value="Genomic_DNA"/>
</dbReference>
<name>A0A482X798_LAOST</name>
<sequence>MVEKWGNKKGRVYKRERRRWAAVLCVCGCEADAILQFSCFSAPPLSRGLSFRFRLLPSALFTLQSVHVLSSAVSKSVCAVLSLSTTLAAVSPDTQPRF</sequence>
<dbReference type="AlphaFoldDB" id="A0A482X798"/>
<gene>
    <name evidence="1" type="ORF">LSTR_LSTR000307</name>
    <name evidence="2" type="ORF">LSTR_LSTR015235</name>
</gene>
<dbReference type="InParanoid" id="A0A482X798"/>
<evidence type="ECO:0000313" key="2">
    <source>
        <dbReference type="EMBL" id="RZF48994.1"/>
    </source>
</evidence>
<evidence type="ECO:0000313" key="3">
    <source>
        <dbReference type="Proteomes" id="UP000291343"/>
    </source>
</evidence>
<keyword evidence="3" id="KW-1185">Reference proteome</keyword>
<reference evidence="1 3" key="1">
    <citation type="journal article" date="2017" name="Gigascience">
        <title>Genome sequence of the small brown planthopper, Laodelphax striatellus.</title>
        <authorList>
            <person name="Zhu J."/>
            <person name="Jiang F."/>
            <person name="Wang X."/>
            <person name="Yang P."/>
            <person name="Bao Y."/>
            <person name="Zhao W."/>
            <person name="Wang W."/>
            <person name="Lu H."/>
            <person name="Wang Q."/>
            <person name="Cui N."/>
            <person name="Li J."/>
            <person name="Chen X."/>
            <person name="Luo L."/>
            <person name="Yu J."/>
            <person name="Kang L."/>
            <person name="Cui F."/>
        </authorList>
    </citation>
    <scope>NUCLEOTIDE SEQUENCE [LARGE SCALE GENOMIC DNA]</scope>
    <source>
        <strain evidence="1">Lst14</strain>
        <tissue evidence="1">Whole body</tissue>
    </source>
</reference>
<dbReference type="Proteomes" id="UP000291343">
    <property type="component" value="Unassembled WGS sequence"/>
</dbReference>
<dbReference type="EMBL" id="QKKF02016774">
    <property type="protein sequence ID" value="RZF41593.1"/>
    <property type="molecule type" value="Genomic_DNA"/>
</dbReference>
<evidence type="ECO:0000313" key="1">
    <source>
        <dbReference type="EMBL" id="RZF41593.1"/>
    </source>
</evidence>
<proteinExistence type="predicted"/>
<protein>
    <submittedName>
        <fullName evidence="1">Uncharacterized protein</fullName>
    </submittedName>
</protein>
<reference evidence="1" key="2">
    <citation type="submission" date="2019-02" db="EMBL/GenBank/DDBJ databases">
        <authorList>
            <person name="Zhu J."/>
            <person name="Jiang F."/>
            <person name="Wang X."/>
            <person name="Yang P."/>
            <person name="Bao Y."/>
            <person name="Zhao W."/>
            <person name="Wang W."/>
            <person name="Lu H."/>
            <person name="Wang Q."/>
            <person name="Cui N."/>
            <person name="Li J."/>
            <person name="Chen X."/>
            <person name="Luo L."/>
            <person name="Yu J."/>
            <person name="Kang L."/>
            <person name="Cui F."/>
        </authorList>
    </citation>
    <scope>NUCLEOTIDE SEQUENCE</scope>
    <source>
        <strain evidence="1">Lst14</strain>
        <tissue evidence="1">Whole body</tissue>
    </source>
</reference>
<comment type="caution">
    <text evidence="1">The sequence shown here is derived from an EMBL/GenBank/DDBJ whole genome shotgun (WGS) entry which is preliminary data.</text>
</comment>